<proteinExistence type="predicted"/>
<dbReference type="InterPro" id="IPR029044">
    <property type="entry name" value="Nucleotide-diphossugar_trans"/>
</dbReference>
<dbReference type="RefSeq" id="WP_310092630.1">
    <property type="nucleotide sequence ID" value="NZ_JAVDUU010000001.1"/>
</dbReference>
<protein>
    <submittedName>
        <fullName evidence="2">GT2 family glycosyltransferase</fullName>
    </submittedName>
</protein>
<feature type="domain" description="Glycosyltransferase 2-like" evidence="1">
    <location>
        <begin position="53"/>
        <end position="123"/>
    </location>
</feature>
<gene>
    <name evidence="2" type="ORF">J2W55_001008</name>
</gene>
<sequence>MKFNEGILAIIVLYRTKLSDSKTFLSLTEALKFSDMKLDLFVYDNSPQYNIDSSFEHDNWQITFKPDINNGGVSEAYNQGADLAVEKGKKWIMLFDQDTTFPQNTINKYIEAITNYPEDKLFAPIMLVDSQNIVSPCHFRFMRGFYLRHIDVGPNSLNKLSIINSGMCIAVEAFKKNMGYNAQIKLDFSDHDFIKRFKKTVTDRFIVITLKVHHELSSSGKNSMNSDLTRFDYYLKGSEQMSSSMYEKVFLKAHAGLRSLKLSLIHRNLSFVFKFLKSWMV</sequence>
<evidence type="ECO:0000313" key="3">
    <source>
        <dbReference type="Proteomes" id="UP001247620"/>
    </source>
</evidence>
<keyword evidence="3" id="KW-1185">Reference proteome</keyword>
<dbReference type="SUPFAM" id="SSF53448">
    <property type="entry name" value="Nucleotide-diphospho-sugar transferases"/>
    <property type="match status" value="1"/>
</dbReference>
<name>A0ABU1T7I6_9SPHI</name>
<dbReference type="EMBL" id="JAVDUU010000001">
    <property type="protein sequence ID" value="MDR6941180.1"/>
    <property type="molecule type" value="Genomic_DNA"/>
</dbReference>
<dbReference type="Gene3D" id="3.90.550.10">
    <property type="entry name" value="Spore Coat Polysaccharide Biosynthesis Protein SpsA, Chain A"/>
    <property type="match status" value="1"/>
</dbReference>
<reference evidence="2 3" key="1">
    <citation type="submission" date="2023-07" db="EMBL/GenBank/DDBJ databases">
        <title>Sorghum-associated microbial communities from plants grown in Nebraska, USA.</title>
        <authorList>
            <person name="Schachtman D."/>
        </authorList>
    </citation>
    <scope>NUCLEOTIDE SEQUENCE [LARGE SCALE GENOMIC DNA]</scope>
    <source>
        <strain evidence="2 3">3262</strain>
    </source>
</reference>
<dbReference type="Proteomes" id="UP001247620">
    <property type="component" value="Unassembled WGS sequence"/>
</dbReference>
<comment type="caution">
    <text evidence="2">The sequence shown here is derived from an EMBL/GenBank/DDBJ whole genome shotgun (WGS) entry which is preliminary data.</text>
</comment>
<dbReference type="Pfam" id="PF00535">
    <property type="entry name" value="Glycos_transf_2"/>
    <property type="match status" value="1"/>
</dbReference>
<evidence type="ECO:0000313" key="2">
    <source>
        <dbReference type="EMBL" id="MDR6941180.1"/>
    </source>
</evidence>
<organism evidence="2 3">
    <name type="scientific">Mucilaginibacter pocheonensis</name>
    <dbReference type="NCBI Taxonomy" id="398050"/>
    <lineage>
        <taxon>Bacteria</taxon>
        <taxon>Pseudomonadati</taxon>
        <taxon>Bacteroidota</taxon>
        <taxon>Sphingobacteriia</taxon>
        <taxon>Sphingobacteriales</taxon>
        <taxon>Sphingobacteriaceae</taxon>
        <taxon>Mucilaginibacter</taxon>
    </lineage>
</organism>
<accession>A0ABU1T7I6</accession>
<dbReference type="InterPro" id="IPR001173">
    <property type="entry name" value="Glyco_trans_2-like"/>
</dbReference>
<evidence type="ECO:0000259" key="1">
    <source>
        <dbReference type="Pfam" id="PF00535"/>
    </source>
</evidence>